<proteinExistence type="predicted"/>
<dbReference type="KEGG" id="mpec:B9O19_02051"/>
<sequence>MSFITPEIVVAGLALFGTMFGSVTGVLTANRLTSYRISLLEKEVEKHNDLVERMTAVEQSTKSAHKRIDELNEEVKQ</sequence>
<dbReference type="RefSeq" id="WP_245862928.1">
    <property type="nucleotide sequence ID" value="NZ_CP020991.1"/>
</dbReference>
<dbReference type="AlphaFoldDB" id="A0A2K9P4K2"/>
<accession>A0A2K9P4K2</accession>
<protein>
    <submittedName>
        <fullName evidence="2">Uncharacterized protein</fullName>
    </submittedName>
</protein>
<dbReference type="EMBL" id="CP020991">
    <property type="protein sequence ID" value="AUO20193.1"/>
    <property type="molecule type" value="Genomic_DNA"/>
</dbReference>
<dbReference type="Proteomes" id="UP000235589">
    <property type="component" value="Chromosome"/>
</dbReference>
<reference evidence="2 3" key="1">
    <citation type="submission" date="2017-04" db="EMBL/GenBank/DDBJ databases">
        <title>Monoglobus pectinilyticus 14 draft genome.</title>
        <authorList>
            <person name="Kim C."/>
            <person name="Rosendale D.I."/>
            <person name="Kelly W.J."/>
            <person name="Tannock G.W."/>
            <person name="Patchett M.L."/>
            <person name="Jordens J.Z."/>
        </authorList>
    </citation>
    <scope>NUCLEOTIDE SEQUENCE [LARGE SCALE GENOMIC DNA]</scope>
    <source>
        <strain evidence="2 3">14</strain>
    </source>
</reference>
<evidence type="ECO:0000313" key="2">
    <source>
        <dbReference type="EMBL" id="AUO20193.1"/>
    </source>
</evidence>
<organism evidence="2 3">
    <name type="scientific">Monoglobus pectinilyticus</name>
    <dbReference type="NCBI Taxonomy" id="1981510"/>
    <lineage>
        <taxon>Bacteria</taxon>
        <taxon>Bacillati</taxon>
        <taxon>Bacillota</taxon>
        <taxon>Clostridia</taxon>
        <taxon>Monoglobales</taxon>
        <taxon>Monoglobaceae</taxon>
        <taxon>Monoglobus</taxon>
    </lineage>
</organism>
<name>A0A2K9P4K2_9FIRM</name>
<evidence type="ECO:0000313" key="3">
    <source>
        <dbReference type="Proteomes" id="UP000235589"/>
    </source>
</evidence>
<dbReference type="GeneID" id="98063424"/>
<feature type="region of interest" description="Disordered" evidence="1">
    <location>
        <begin position="56"/>
        <end position="77"/>
    </location>
</feature>
<gene>
    <name evidence="2" type="ORF">B9O19_02051</name>
</gene>
<evidence type="ECO:0000256" key="1">
    <source>
        <dbReference type="SAM" id="MobiDB-lite"/>
    </source>
</evidence>
<keyword evidence="3" id="KW-1185">Reference proteome</keyword>
<feature type="compositionally biased region" description="Basic and acidic residues" evidence="1">
    <location>
        <begin position="66"/>
        <end position="77"/>
    </location>
</feature>